<dbReference type="InterPro" id="IPR004839">
    <property type="entry name" value="Aminotransferase_I/II_large"/>
</dbReference>
<dbReference type="InterPro" id="IPR015424">
    <property type="entry name" value="PyrdxlP-dep_Trfase"/>
</dbReference>
<evidence type="ECO:0000256" key="5">
    <source>
        <dbReference type="ARBA" id="ARBA00022898"/>
    </source>
</evidence>
<dbReference type="InterPro" id="IPR004838">
    <property type="entry name" value="NHTrfase_class1_PyrdxlP-BS"/>
</dbReference>
<feature type="domain" description="Aminotransferase class I/classII large" evidence="8">
    <location>
        <begin position="24"/>
        <end position="386"/>
    </location>
</feature>
<dbReference type="PROSITE" id="PS00105">
    <property type="entry name" value="AA_TRANSFER_CLASS_1"/>
    <property type="match status" value="1"/>
</dbReference>
<dbReference type="PANTHER" id="PTHR45744:SF2">
    <property type="entry name" value="TYROSINE AMINOTRANSFERASE"/>
    <property type="match status" value="1"/>
</dbReference>
<dbReference type="eggNOG" id="KOG0259">
    <property type="taxonomic scope" value="Eukaryota"/>
</dbReference>
<dbReference type="Gene3D" id="3.40.640.10">
    <property type="entry name" value="Type I PLP-dependent aspartate aminotransferase-like (Major domain)"/>
    <property type="match status" value="1"/>
</dbReference>
<evidence type="ECO:0000256" key="2">
    <source>
        <dbReference type="ARBA" id="ARBA00007441"/>
    </source>
</evidence>
<dbReference type="Gene3D" id="3.90.1150.10">
    <property type="entry name" value="Aspartate Aminotransferase, domain 1"/>
    <property type="match status" value="1"/>
</dbReference>
<dbReference type="Pfam" id="PF00155">
    <property type="entry name" value="Aminotran_1_2"/>
    <property type="match status" value="1"/>
</dbReference>
<evidence type="ECO:0000259" key="8">
    <source>
        <dbReference type="Pfam" id="PF00155"/>
    </source>
</evidence>
<dbReference type="InterPro" id="IPR015421">
    <property type="entry name" value="PyrdxlP-dep_Trfase_major"/>
</dbReference>
<dbReference type="InParanoid" id="D2W1X5"/>
<gene>
    <name evidence="9" type="ORF">NAEGRDRAFT_56385</name>
</gene>
<dbReference type="InterPro" id="IPR005958">
    <property type="entry name" value="TyrNic_aminoTrfase"/>
</dbReference>
<protein>
    <submittedName>
        <fullName evidence="9">Tyrosine aminotransferase</fullName>
    </submittedName>
</protein>
<dbReference type="STRING" id="5762.D2W1X5"/>
<dbReference type="Proteomes" id="UP000006671">
    <property type="component" value="Unassembled WGS sequence"/>
</dbReference>
<keyword evidence="3 9" id="KW-0032">Aminotransferase</keyword>
<dbReference type="RefSeq" id="XP_002669736.1">
    <property type="nucleotide sequence ID" value="XM_002669690.1"/>
</dbReference>
<dbReference type="OrthoDB" id="7042322at2759"/>
<sequence length="397" mass="44458">MRTVNPIRQIVDKLRDEDMNPNKSKLSLSIGDPTVFGNLKTDKMVEEAIIKAVQEGKCNGYAPSMGRDDARKAVATRYSLKNHSVKMSDVVICSGASGALDICIQALCNEGDEILLPQPGFSLYTTLAGSKGIEAKYYNLKSNDAWKVDLEHARSLVTSKTRAILVNNPSNPCGSVYDAAHLKDIINFAEEFKLPIIADEIYADMIFDETEKFIHMAELTDTVPILSVGGIAKQFLVPGYRVGWIIIYDKMGYMNQLRDGIQRLTTLILGANTLVQGALPYIFEKVEPSFYKNLNRSLKESSDYTAERISNIKGLSAIRPQGAMYCMIGIDIDMFDDQINDDVEFSSLLLKEESLIVLPGQCFRMKNFFRVVTCPSKNDLVEAYDRLEQFCARHLRK</sequence>
<evidence type="ECO:0000256" key="3">
    <source>
        <dbReference type="ARBA" id="ARBA00022576"/>
    </source>
</evidence>
<dbReference type="GO" id="GO:0006572">
    <property type="term" value="P:L-tyrosine catabolic process"/>
    <property type="evidence" value="ECO:0007669"/>
    <property type="project" value="TreeGrafter"/>
</dbReference>
<dbReference type="VEuPathDB" id="AmoebaDB:NAEGRDRAFT_56385"/>
<dbReference type="CDD" id="cd00609">
    <property type="entry name" value="AAT_like"/>
    <property type="match status" value="1"/>
</dbReference>
<accession>D2W1X5</accession>
<evidence type="ECO:0000256" key="7">
    <source>
        <dbReference type="PIRSR" id="PIRSR000517-1"/>
    </source>
</evidence>
<keyword evidence="4 9" id="KW-0808">Transferase</keyword>
<dbReference type="InterPro" id="IPR015422">
    <property type="entry name" value="PyrdxlP-dep_Trfase_small"/>
</dbReference>
<name>D2W1X5_NAEGR</name>
<keyword evidence="5 6" id="KW-0663">Pyridoxal phosphate</keyword>
<dbReference type="KEGG" id="ngr:NAEGRDRAFT_56385"/>
<dbReference type="PANTHER" id="PTHR45744">
    <property type="entry name" value="TYROSINE AMINOTRANSFERASE"/>
    <property type="match status" value="1"/>
</dbReference>
<evidence type="ECO:0000313" key="9">
    <source>
        <dbReference type="EMBL" id="EFC36992.1"/>
    </source>
</evidence>
<evidence type="ECO:0000256" key="4">
    <source>
        <dbReference type="ARBA" id="ARBA00022679"/>
    </source>
</evidence>
<feature type="modified residue" description="N6-(pyridoxal phosphate)lysine" evidence="7">
    <location>
        <position position="233"/>
    </location>
</feature>
<comment type="cofactor">
    <cofactor evidence="1 6 7">
        <name>pyridoxal 5'-phosphate</name>
        <dbReference type="ChEBI" id="CHEBI:597326"/>
    </cofactor>
</comment>
<proteinExistence type="inferred from homology"/>
<dbReference type="OMA" id="CALDLCI"/>
<evidence type="ECO:0000256" key="6">
    <source>
        <dbReference type="PIRNR" id="PIRNR000517"/>
    </source>
</evidence>
<comment type="similarity">
    <text evidence="2 6">Belongs to the class-I pyridoxal-phosphate-dependent aminotransferase family.</text>
</comment>
<dbReference type="SUPFAM" id="SSF53383">
    <property type="entry name" value="PLP-dependent transferases"/>
    <property type="match status" value="1"/>
</dbReference>
<evidence type="ECO:0000256" key="1">
    <source>
        <dbReference type="ARBA" id="ARBA00001933"/>
    </source>
</evidence>
<dbReference type="GO" id="GO:0030170">
    <property type="term" value="F:pyridoxal phosphate binding"/>
    <property type="evidence" value="ECO:0007669"/>
    <property type="project" value="InterPro"/>
</dbReference>
<reference evidence="9 10" key="1">
    <citation type="journal article" date="2010" name="Cell">
        <title>The genome of Naegleria gruberi illuminates early eukaryotic versatility.</title>
        <authorList>
            <person name="Fritz-Laylin L.K."/>
            <person name="Prochnik S.E."/>
            <person name="Ginger M.L."/>
            <person name="Dacks J.B."/>
            <person name="Carpenter M.L."/>
            <person name="Field M.C."/>
            <person name="Kuo A."/>
            <person name="Paredez A."/>
            <person name="Chapman J."/>
            <person name="Pham J."/>
            <person name="Shu S."/>
            <person name="Neupane R."/>
            <person name="Cipriano M."/>
            <person name="Mancuso J."/>
            <person name="Tu H."/>
            <person name="Salamov A."/>
            <person name="Lindquist E."/>
            <person name="Shapiro H."/>
            <person name="Lucas S."/>
            <person name="Grigoriev I.V."/>
            <person name="Cande W.Z."/>
            <person name="Fulton C."/>
            <person name="Rokhsar D.S."/>
            <person name="Dawson S.C."/>
        </authorList>
    </citation>
    <scope>NUCLEOTIDE SEQUENCE [LARGE SCALE GENOMIC DNA]</scope>
    <source>
        <strain evidence="9 10">NEG-M</strain>
    </source>
</reference>
<dbReference type="GO" id="GO:0004838">
    <property type="term" value="F:L-tyrosine-2-oxoglutarate transaminase activity"/>
    <property type="evidence" value="ECO:0007669"/>
    <property type="project" value="TreeGrafter"/>
</dbReference>
<dbReference type="EMBL" id="GG738923">
    <property type="protein sequence ID" value="EFC36992.1"/>
    <property type="molecule type" value="Genomic_DNA"/>
</dbReference>
<keyword evidence="10" id="KW-1185">Reference proteome</keyword>
<dbReference type="NCBIfam" id="TIGR01265">
    <property type="entry name" value="tyr_nico_aTase"/>
    <property type="match status" value="1"/>
</dbReference>
<organism evidence="10">
    <name type="scientific">Naegleria gruberi</name>
    <name type="common">Amoeba</name>
    <dbReference type="NCBI Taxonomy" id="5762"/>
    <lineage>
        <taxon>Eukaryota</taxon>
        <taxon>Discoba</taxon>
        <taxon>Heterolobosea</taxon>
        <taxon>Tetramitia</taxon>
        <taxon>Eutetramitia</taxon>
        <taxon>Vahlkampfiidae</taxon>
        <taxon>Naegleria</taxon>
    </lineage>
</organism>
<dbReference type="GeneID" id="8856240"/>
<dbReference type="PIRSF" id="PIRSF000517">
    <property type="entry name" value="Tyr_transaminase"/>
    <property type="match status" value="1"/>
</dbReference>
<dbReference type="AlphaFoldDB" id="D2W1X5"/>
<evidence type="ECO:0000313" key="10">
    <source>
        <dbReference type="Proteomes" id="UP000006671"/>
    </source>
</evidence>